<keyword evidence="2" id="KW-1185">Reference proteome</keyword>
<evidence type="ECO:0000313" key="2">
    <source>
        <dbReference type="Proteomes" id="UP000077405"/>
    </source>
</evidence>
<reference evidence="1 2" key="1">
    <citation type="journal article" date="2013" name="Int. J. Syst. Evol. Microbiol.">
        <title>Azospirillum humicireducens sp. nov., a nitrogen-fixing bacterium isolated from a microbial fuel cell.</title>
        <authorList>
            <person name="Zhou S."/>
            <person name="Han L."/>
            <person name="Wang Y."/>
            <person name="Yang G."/>
            <person name="Zhuang L."/>
            <person name="Hu P."/>
        </authorList>
    </citation>
    <scope>NUCLEOTIDE SEQUENCE [LARGE SCALE GENOMIC DNA]</scope>
    <source>
        <strain evidence="1 2">SgZ-5</strain>
    </source>
</reference>
<sequence>MTILPTSDPGADHGADTLAIADADSGTRRSIIIPFCRARFTPEDLDAFAAVAEPKLSQGHWAGVLRESGRNHDRLLVLLPEVDRPVFRFERDAKGRYSLSFHDRSGWYGIGSGDSAAECLSIWRPRRPRTP</sequence>
<protein>
    <submittedName>
        <fullName evidence="1">Uncharacterized protein</fullName>
    </submittedName>
</protein>
<gene>
    <name evidence="1" type="ORF">A6A40_10350</name>
</gene>
<dbReference type="RefSeq" id="WP_063635336.1">
    <property type="nucleotide sequence ID" value="NZ_CP015285.1"/>
</dbReference>
<proteinExistence type="predicted"/>
<dbReference type="OrthoDB" id="7304918at2"/>
<name>A0A168Y8K5_9PROT</name>
<dbReference type="KEGG" id="ahu:A6A40_10350"/>
<dbReference type="EMBL" id="CP015285">
    <property type="protein sequence ID" value="ANC92271.1"/>
    <property type="molecule type" value="Genomic_DNA"/>
</dbReference>
<organism evidence="1 2">
    <name type="scientific">Azospirillum humicireducens</name>
    <dbReference type="NCBI Taxonomy" id="1226968"/>
    <lineage>
        <taxon>Bacteria</taxon>
        <taxon>Pseudomonadati</taxon>
        <taxon>Pseudomonadota</taxon>
        <taxon>Alphaproteobacteria</taxon>
        <taxon>Rhodospirillales</taxon>
        <taxon>Azospirillaceae</taxon>
        <taxon>Azospirillum</taxon>
    </lineage>
</organism>
<evidence type="ECO:0000313" key="1">
    <source>
        <dbReference type="EMBL" id="ANC92271.1"/>
    </source>
</evidence>
<accession>A0A168Y8K5</accession>
<dbReference type="AlphaFoldDB" id="A0A168Y8K5"/>
<dbReference type="Proteomes" id="UP000077405">
    <property type="component" value="Chromosome"/>
</dbReference>